<evidence type="ECO:0000256" key="2">
    <source>
        <dbReference type="ARBA" id="ARBA00007581"/>
    </source>
</evidence>
<gene>
    <name evidence="7" type="ORF">RE6C_02886</name>
</gene>
<reference evidence="7" key="2">
    <citation type="journal article" date="2013" name="Mar. Genomics">
        <title>Expression of sulfatases in Rhodopirellula baltica and the diversity of sulfatases in the genus Rhodopirellula.</title>
        <authorList>
            <person name="Wegner C.E."/>
            <person name="Richter-Heitmann T."/>
            <person name="Klindworth A."/>
            <person name="Klockow C."/>
            <person name="Richter M."/>
            <person name="Achstetter T."/>
            <person name="Glockner F.O."/>
            <person name="Harder J."/>
        </authorList>
    </citation>
    <scope>NUCLEOTIDE SEQUENCE [LARGE SCALE GENOMIC DNA]</scope>
    <source>
        <strain evidence="7">6C</strain>
    </source>
</reference>
<evidence type="ECO:0000313" key="8">
    <source>
        <dbReference type="Proteomes" id="UP000011529"/>
    </source>
</evidence>
<dbReference type="InterPro" id="IPR004183">
    <property type="entry name" value="Xdiol_dOase_suB"/>
</dbReference>
<dbReference type="AlphaFoldDB" id="M2A6N5"/>
<comment type="cofactor">
    <cofactor evidence="1">
        <name>Zn(2+)</name>
        <dbReference type="ChEBI" id="CHEBI:29105"/>
    </cofactor>
</comment>
<reference evidence="7" key="1">
    <citation type="submission" date="2012-11" db="EMBL/GenBank/DDBJ databases">
        <title>Permanent draft genomes of Rhodopirellula europaea strain SH398 and 6C.</title>
        <authorList>
            <person name="Richter M."/>
            <person name="Richter-Heitmann T."/>
            <person name="Frank C."/>
            <person name="Harder J."/>
            <person name="Glockner F.O."/>
        </authorList>
    </citation>
    <scope>NUCLEOTIDE SEQUENCE</scope>
    <source>
        <strain evidence="7">6C</strain>
    </source>
</reference>
<keyword evidence="7" id="KW-0223">Dioxygenase</keyword>
<sequence>MPALFVGHGSPMNALEDNRFVQGFRSIVKTIPKPKAILCISAHWYTRGTKVTAMSQPKTIHDFGGFPQALHEFQYPAPGSPELAKATASLVPKTPVALDQSWGLDHGAWAVLTHLYPNADIPVVQMSLDRTQTPEFHFELGKQLEVLRQRGILIVGSGNIVHNLRLVDFQNMERPNHGFDWAVEAQNFVNQQLANGDYEKLIDYSRRGRAISLAVPTPDHYLPLLYVLGLQHQPDQLQLFNNELVAGSISMTSVRLG</sequence>
<comment type="similarity">
    <text evidence="2">Belongs to the DODA-type extradiol aromatic ring-opening dioxygenase family.</text>
</comment>
<name>M2A6N5_9BACT</name>
<keyword evidence="3" id="KW-0479">Metal-binding</keyword>
<dbReference type="Gene3D" id="3.40.830.10">
    <property type="entry name" value="LigB-like"/>
    <property type="match status" value="1"/>
</dbReference>
<evidence type="ECO:0000259" key="6">
    <source>
        <dbReference type="Pfam" id="PF02900"/>
    </source>
</evidence>
<proteinExistence type="inferred from homology"/>
<evidence type="ECO:0000256" key="4">
    <source>
        <dbReference type="ARBA" id="ARBA00022833"/>
    </source>
</evidence>
<dbReference type="PATRIC" id="fig|1263867.3.peg.3087"/>
<protein>
    <submittedName>
        <fullName evidence="7">Catalytic LigB subunit of aromatic ring-opening dioxygenase</fullName>
    </submittedName>
</protein>
<dbReference type="Proteomes" id="UP000011529">
    <property type="component" value="Unassembled WGS sequence"/>
</dbReference>
<dbReference type="CDD" id="cd07363">
    <property type="entry name" value="45_DOPA_Dioxygenase"/>
    <property type="match status" value="1"/>
</dbReference>
<feature type="domain" description="Extradiol ring-cleavage dioxygenase class III enzyme subunit B" evidence="6">
    <location>
        <begin position="4"/>
        <end position="232"/>
    </location>
</feature>
<dbReference type="PIRSF" id="PIRSF006157">
    <property type="entry name" value="Doxgns_DODA"/>
    <property type="match status" value="1"/>
</dbReference>
<dbReference type="GO" id="GO:0008270">
    <property type="term" value="F:zinc ion binding"/>
    <property type="evidence" value="ECO:0007669"/>
    <property type="project" value="InterPro"/>
</dbReference>
<dbReference type="SUPFAM" id="SSF53213">
    <property type="entry name" value="LigB-like"/>
    <property type="match status" value="1"/>
</dbReference>
<keyword evidence="8" id="KW-1185">Reference proteome</keyword>
<dbReference type="EMBL" id="ANMO01000120">
    <property type="protein sequence ID" value="EMB16521.1"/>
    <property type="molecule type" value="Genomic_DNA"/>
</dbReference>
<dbReference type="InterPro" id="IPR014436">
    <property type="entry name" value="Extradiol_dOase_DODA"/>
</dbReference>
<dbReference type="NCBIfam" id="NF007914">
    <property type="entry name" value="PRK10628.1"/>
    <property type="match status" value="1"/>
</dbReference>
<keyword evidence="5" id="KW-0560">Oxidoreductase</keyword>
<organism evidence="7 8">
    <name type="scientific">Rhodopirellula europaea 6C</name>
    <dbReference type="NCBI Taxonomy" id="1263867"/>
    <lineage>
        <taxon>Bacteria</taxon>
        <taxon>Pseudomonadati</taxon>
        <taxon>Planctomycetota</taxon>
        <taxon>Planctomycetia</taxon>
        <taxon>Pirellulales</taxon>
        <taxon>Pirellulaceae</taxon>
        <taxon>Rhodopirellula</taxon>
    </lineage>
</organism>
<comment type="caution">
    <text evidence="7">The sequence shown here is derived from an EMBL/GenBank/DDBJ whole genome shotgun (WGS) entry which is preliminary data.</text>
</comment>
<evidence type="ECO:0000256" key="5">
    <source>
        <dbReference type="ARBA" id="ARBA00023002"/>
    </source>
</evidence>
<evidence type="ECO:0000313" key="7">
    <source>
        <dbReference type="EMBL" id="EMB16521.1"/>
    </source>
</evidence>
<keyword evidence="4" id="KW-0862">Zinc</keyword>
<dbReference type="GO" id="GO:0016702">
    <property type="term" value="F:oxidoreductase activity, acting on single donors with incorporation of molecular oxygen, incorporation of two atoms of oxygen"/>
    <property type="evidence" value="ECO:0007669"/>
    <property type="project" value="UniProtKB-ARBA"/>
</dbReference>
<dbReference type="PANTHER" id="PTHR30096:SF0">
    <property type="entry name" value="4,5-DOPA DIOXYGENASE EXTRADIOL-LIKE PROTEIN"/>
    <property type="match status" value="1"/>
</dbReference>
<accession>M2A6N5</accession>
<evidence type="ECO:0000256" key="1">
    <source>
        <dbReference type="ARBA" id="ARBA00001947"/>
    </source>
</evidence>
<dbReference type="GO" id="GO:0008198">
    <property type="term" value="F:ferrous iron binding"/>
    <property type="evidence" value="ECO:0007669"/>
    <property type="project" value="InterPro"/>
</dbReference>
<dbReference type="Pfam" id="PF02900">
    <property type="entry name" value="LigB"/>
    <property type="match status" value="1"/>
</dbReference>
<dbReference type="PANTHER" id="PTHR30096">
    <property type="entry name" value="4,5-DOPA DIOXYGENASE EXTRADIOL-LIKE PROTEIN"/>
    <property type="match status" value="1"/>
</dbReference>
<evidence type="ECO:0000256" key="3">
    <source>
        <dbReference type="ARBA" id="ARBA00022723"/>
    </source>
</evidence>